<reference evidence="2 3" key="1">
    <citation type="submission" date="2024-06" db="EMBL/GenBank/DDBJ databases">
        <title>A chromosome level genome sequence of Diviner's sage (Salvia divinorum).</title>
        <authorList>
            <person name="Ford S.A."/>
            <person name="Ro D.-K."/>
            <person name="Ness R.W."/>
            <person name="Phillips M.A."/>
        </authorList>
    </citation>
    <scope>NUCLEOTIDE SEQUENCE [LARGE SCALE GENOMIC DNA]</scope>
    <source>
        <strain evidence="2">SAF-2024a</strain>
        <tissue evidence="2">Leaf</tissue>
    </source>
</reference>
<evidence type="ECO:0000313" key="2">
    <source>
        <dbReference type="EMBL" id="KAL1555320.1"/>
    </source>
</evidence>
<organism evidence="2 3">
    <name type="scientific">Salvia divinorum</name>
    <name type="common">Maria pastora</name>
    <name type="synonym">Diviner's sage</name>
    <dbReference type="NCBI Taxonomy" id="28513"/>
    <lineage>
        <taxon>Eukaryota</taxon>
        <taxon>Viridiplantae</taxon>
        <taxon>Streptophyta</taxon>
        <taxon>Embryophyta</taxon>
        <taxon>Tracheophyta</taxon>
        <taxon>Spermatophyta</taxon>
        <taxon>Magnoliopsida</taxon>
        <taxon>eudicotyledons</taxon>
        <taxon>Gunneridae</taxon>
        <taxon>Pentapetalae</taxon>
        <taxon>asterids</taxon>
        <taxon>lamiids</taxon>
        <taxon>Lamiales</taxon>
        <taxon>Lamiaceae</taxon>
        <taxon>Nepetoideae</taxon>
        <taxon>Mentheae</taxon>
        <taxon>Salviinae</taxon>
        <taxon>Salvia</taxon>
        <taxon>Salvia subgen. Calosphace</taxon>
    </lineage>
</organism>
<name>A0ABD1HH66_SALDI</name>
<proteinExistence type="predicted"/>
<dbReference type="Proteomes" id="UP001567538">
    <property type="component" value="Unassembled WGS sequence"/>
</dbReference>
<accession>A0ABD1HH66</accession>
<dbReference type="EMBL" id="JBEAFC010000006">
    <property type="protein sequence ID" value="KAL1555320.1"/>
    <property type="molecule type" value="Genomic_DNA"/>
</dbReference>
<evidence type="ECO:0000256" key="1">
    <source>
        <dbReference type="SAM" id="MobiDB-lite"/>
    </source>
</evidence>
<dbReference type="AlphaFoldDB" id="A0ABD1HH66"/>
<gene>
    <name evidence="2" type="ORF">AAHA92_15777</name>
</gene>
<protein>
    <submittedName>
        <fullName evidence="2">Uncharacterized protein</fullName>
    </submittedName>
</protein>
<feature type="compositionally biased region" description="Low complexity" evidence="1">
    <location>
        <begin position="31"/>
        <end position="50"/>
    </location>
</feature>
<sequence length="124" mass="13597">MQGHSSRCSDAAADRVGCGSPPLPHSRAAVRSPPLSRRLSSPTSGRPSSRVASYRPQFNSIKLYKFHTPQPLSSVSLSTLTTLDSHVADSIDRARHPKGIVVDFELHSVPHSLYCTFILGFWTR</sequence>
<keyword evidence="3" id="KW-1185">Reference proteome</keyword>
<evidence type="ECO:0000313" key="3">
    <source>
        <dbReference type="Proteomes" id="UP001567538"/>
    </source>
</evidence>
<feature type="region of interest" description="Disordered" evidence="1">
    <location>
        <begin position="1"/>
        <end position="53"/>
    </location>
</feature>
<comment type="caution">
    <text evidence="2">The sequence shown here is derived from an EMBL/GenBank/DDBJ whole genome shotgun (WGS) entry which is preliminary data.</text>
</comment>